<accession>A0ABQ5FT29</accession>
<proteinExistence type="predicted"/>
<organism evidence="1 2">
    <name type="scientific">Tanacetum coccineum</name>
    <dbReference type="NCBI Taxonomy" id="301880"/>
    <lineage>
        <taxon>Eukaryota</taxon>
        <taxon>Viridiplantae</taxon>
        <taxon>Streptophyta</taxon>
        <taxon>Embryophyta</taxon>
        <taxon>Tracheophyta</taxon>
        <taxon>Spermatophyta</taxon>
        <taxon>Magnoliopsida</taxon>
        <taxon>eudicotyledons</taxon>
        <taxon>Gunneridae</taxon>
        <taxon>Pentapetalae</taxon>
        <taxon>asterids</taxon>
        <taxon>campanulids</taxon>
        <taxon>Asterales</taxon>
        <taxon>Asteraceae</taxon>
        <taxon>Asteroideae</taxon>
        <taxon>Anthemideae</taxon>
        <taxon>Anthemidinae</taxon>
        <taxon>Tanacetum</taxon>
    </lineage>
</organism>
<dbReference type="EMBL" id="BQNB010017663">
    <property type="protein sequence ID" value="GJT65817.1"/>
    <property type="molecule type" value="Genomic_DNA"/>
</dbReference>
<keyword evidence="2" id="KW-1185">Reference proteome</keyword>
<protein>
    <submittedName>
        <fullName evidence="1">Uncharacterized protein</fullName>
    </submittedName>
</protein>
<name>A0ABQ5FT29_9ASTR</name>
<comment type="caution">
    <text evidence="1">The sequence shown here is derived from an EMBL/GenBank/DDBJ whole genome shotgun (WGS) entry which is preliminary data.</text>
</comment>
<dbReference type="Proteomes" id="UP001151760">
    <property type="component" value="Unassembled WGS sequence"/>
</dbReference>
<evidence type="ECO:0000313" key="2">
    <source>
        <dbReference type="Proteomes" id="UP001151760"/>
    </source>
</evidence>
<reference evidence="1" key="1">
    <citation type="journal article" date="2022" name="Int. J. Mol. Sci.">
        <title>Draft Genome of Tanacetum Coccineum: Genomic Comparison of Closely Related Tanacetum-Family Plants.</title>
        <authorList>
            <person name="Yamashiro T."/>
            <person name="Shiraishi A."/>
            <person name="Nakayama K."/>
            <person name="Satake H."/>
        </authorList>
    </citation>
    <scope>NUCLEOTIDE SEQUENCE</scope>
</reference>
<gene>
    <name evidence="1" type="ORF">Tco_1017297</name>
</gene>
<reference evidence="1" key="2">
    <citation type="submission" date="2022-01" db="EMBL/GenBank/DDBJ databases">
        <authorList>
            <person name="Yamashiro T."/>
            <person name="Shiraishi A."/>
            <person name="Satake H."/>
            <person name="Nakayama K."/>
        </authorList>
    </citation>
    <scope>NUCLEOTIDE SEQUENCE</scope>
</reference>
<sequence>MKPFAQLVGKTMQVVISYACSSSYYLPNGLLNLTTRLSIGLVVSFEAVNTTPLDEVIGDASRSVPHEAGADLIAGSFKMGKHKLAHLFQVSGLTVGQLLGLAVDKADSTTSLPTAYGLNTTSPSCFS</sequence>
<evidence type="ECO:0000313" key="1">
    <source>
        <dbReference type="EMBL" id="GJT65817.1"/>
    </source>
</evidence>